<dbReference type="PROSITE" id="PS50102">
    <property type="entry name" value="RRM"/>
    <property type="match status" value="1"/>
</dbReference>
<feature type="region of interest" description="Disordered" evidence="5">
    <location>
        <begin position="220"/>
        <end position="284"/>
    </location>
</feature>
<feature type="domain" description="RRM" evidence="6">
    <location>
        <begin position="145"/>
        <end position="222"/>
    </location>
</feature>
<evidence type="ECO:0000256" key="2">
    <source>
        <dbReference type="ARBA" id="ARBA00022490"/>
    </source>
</evidence>
<feature type="compositionally biased region" description="Polar residues" evidence="5">
    <location>
        <begin position="256"/>
        <end position="274"/>
    </location>
</feature>
<proteinExistence type="predicted"/>
<dbReference type="Proteomes" id="UP000693946">
    <property type="component" value="Linkage Group LG7"/>
</dbReference>
<dbReference type="InterPro" id="IPR000504">
    <property type="entry name" value="RRM_dom"/>
</dbReference>
<evidence type="ECO:0000313" key="8">
    <source>
        <dbReference type="Proteomes" id="UP000693946"/>
    </source>
</evidence>
<evidence type="ECO:0000256" key="5">
    <source>
        <dbReference type="SAM" id="MobiDB-lite"/>
    </source>
</evidence>
<evidence type="ECO:0000256" key="3">
    <source>
        <dbReference type="ARBA" id="ARBA00022884"/>
    </source>
</evidence>
<dbReference type="AlphaFoldDB" id="A0AAV6Q461"/>
<accession>A0AAV6Q461</accession>
<keyword evidence="3 4" id="KW-0694">RNA-binding</keyword>
<dbReference type="GO" id="GO:0005634">
    <property type="term" value="C:nucleus"/>
    <property type="evidence" value="ECO:0007669"/>
    <property type="project" value="TreeGrafter"/>
</dbReference>
<dbReference type="EMBL" id="JAGKHQ010000019">
    <property type="protein sequence ID" value="KAG7481942.1"/>
    <property type="molecule type" value="Genomic_DNA"/>
</dbReference>
<comment type="caution">
    <text evidence="7">The sequence shown here is derived from an EMBL/GenBank/DDBJ whole genome shotgun (WGS) entry which is preliminary data.</text>
</comment>
<reference evidence="7 8" key="1">
    <citation type="journal article" date="2021" name="Sci. Rep.">
        <title>Chromosome anchoring in Senegalese sole (Solea senegalensis) reveals sex-associated markers and genome rearrangements in flatfish.</title>
        <authorList>
            <person name="Guerrero-Cozar I."/>
            <person name="Gomez-Garrido J."/>
            <person name="Berbel C."/>
            <person name="Martinez-Blanch J.F."/>
            <person name="Alioto T."/>
            <person name="Claros M.G."/>
            <person name="Gagnaire P.A."/>
            <person name="Manchado M."/>
        </authorList>
    </citation>
    <scope>NUCLEOTIDE SEQUENCE [LARGE SCALE GENOMIC DNA]</scope>
    <source>
        <strain evidence="7">Sse05_10M</strain>
    </source>
</reference>
<protein>
    <submittedName>
        <fullName evidence="7">Embryonic polyadenylate-binding protein 2</fullName>
    </submittedName>
</protein>
<organism evidence="7 8">
    <name type="scientific">Solea senegalensis</name>
    <name type="common">Senegalese sole</name>
    <dbReference type="NCBI Taxonomy" id="28829"/>
    <lineage>
        <taxon>Eukaryota</taxon>
        <taxon>Metazoa</taxon>
        <taxon>Chordata</taxon>
        <taxon>Craniata</taxon>
        <taxon>Vertebrata</taxon>
        <taxon>Euteleostomi</taxon>
        <taxon>Actinopterygii</taxon>
        <taxon>Neopterygii</taxon>
        <taxon>Teleostei</taxon>
        <taxon>Neoteleostei</taxon>
        <taxon>Acanthomorphata</taxon>
        <taxon>Carangaria</taxon>
        <taxon>Pleuronectiformes</taxon>
        <taxon>Pleuronectoidei</taxon>
        <taxon>Soleidae</taxon>
        <taxon>Solea</taxon>
    </lineage>
</organism>
<comment type="subcellular location">
    <subcellularLocation>
        <location evidence="1">Cytoplasm</location>
    </subcellularLocation>
</comment>
<dbReference type="PANTHER" id="PTHR23236">
    <property type="entry name" value="EUKARYOTIC TRANSLATION INITIATION FACTOR 4B/4H"/>
    <property type="match status" value="1"/>
</dbReference>
<keyword evidence="2" id="KW-0963">Cytoplasm</keyword>
<evidence type="ECO:0000313" key="7">
    <source>
        <dbReference type="EMBL" id="KAG7481942.1"/>
    </source>
</evidence>
<evidence type="ECO:0000259" key="6">
    <source>
        <dbReference type="PROSITE" id="PS50102"/>
    </source>
</evidence>
<evidence type="ECO:0000256" key="4">
    <source>
        <dbReference type="PROSITE-ProRule" id="PRU00176"/>
    </source>
</evidence>
<dbReference type="GO" id="GO:0008143">
    <property type="term" value="F:poly(A) binding"/>
    <property type="evidence" value="ECO:0007669"/>
    <property type="project" value="TreeGrafter"/>
</dbReference>
<dbReference type="GO" id="GO:0000288">
    <property type="term" value="P:nuclear-transcribed mRNA catabolic process, deadenylation-dependent decay"/>
    <property type="evidence" value="ECO:0007669"/>
    <property type="project" value="TreeGrafter"/>
</dbReference>
<gene>
    <name evidence="7" type="ORF">JOB18_008557</name>
</gene>
<evidence type="ECO:0000256" key="1">
    <source>
        <dbReference type="ARBA" id="ARBA00004496"/>
    </source>
</evidence>
<dbReference type="Pfam" id="PF00076">
    <property type="entry name" value="RRM_1"/>
    <property type="match status" value="1"/>
</dbReference>
<name>A0AAV6Q461_SOLSE</name>
<dbReference type="PANTHER" id="PTHR23236:SF27">
    <property type="entry name" value="EMBRYONIC POLYADENYLATE-BINDING PROTEIN 2"/>
    <property type="match status" value="1"/>
</dbReference>
<dbReference type="SMART" id="SM00360">
    <property type="entry name" value="RRM"/>
    <property type="match status" value="1"/>
</dbReference>
<keyword evidence="8" id="KW-1185">Reference proteome</keyword>
<dbReference type="CDD" id="cd12551">
    <property type="entry name" value="RRM_II_PABPN1L"/>
    <property type="match status" value="1"/>
</dbReference>
<sequence length="328" mass="37066">MRHWRRHPPPCSPPLSPASVTCAALSIKPPRHDTHSQIFLRGRVFAEVQCSRCRCHVGAVSMADNHLEYGYLEEGECVGEHFTEDPELAAIKARVHELEMEEESGRLHDDDERCDLSEMQLLTSTPRPGPFYNMTPEERIDADNRSVYVGNVDYGATADELEIHFNGCGPVNRVTILCDRFSGHPKGFAYIEFSDRDSVQSAIGLHETLFRGRVLKVMPKRTNMPGISTTDRGGHSRGGGGHSRGRGRGYRPPRYQSSSRGRFRYQSTRPQHQTPHPYYGGPTVGKRQWGHMDYHEQMPKRYPCLLLITPPSEELGEASSGQHYAQQR</sequence>
<dbReference type="GO" id="GO:0005737">
    <property type="term" value="C:cytoplasm"/>
    <property type="evidence" value="ECO:0007669"/>
    <property type="project" value="UniProtKB-SubCell"/>
</dbReference>